<keyword evidence="3" id="KW-0804">Transcription</keyword>
<dbReference type="CTD" id="10215"/>
<accession>A0A6P3R084</accession>
<dbReference type="FunFam" id="4.10.280.10:FF:000031">
    <property type="entry name" value="Oligodendrocyte transcription factor 3"/>
    <property type="match status" value="1"/>
</dbReference>
<dbReference type="PANTHER" id="PTHR19290:SF32">
    <property type="entry name" value="OLIGODENDROCYTE TRANSCRIPTION FACTOR 2"/>
    <property type="match status" value="1"/>
</dbReference>
<keyword evidence="4" id="KW-0539">Nucleus</keyword>
<gene>
    <name evidence="8" type="primary">OLIG2</name>
</gene>
<dbReference type="GO" id="GO:0005634">
    <property type="term" value="C:nucleus"/>
    <property type="evidence" value="ECO:0007669"/>
    <property type="project" value="TreeGrafter"/>
</dbReference>
<feature type="compositionally biased region" description="Polar residues" evidence="5">
    <location>
        <begin position="1"/>
        <end position="13"/>
    </location>
</feature>
<feature type="compositionally biased region" description="Low complexity" evidence="5">
    <location>
        <begin position="36"/>
        <end position="45"/>
    </location>
</feature>
<keyword evidence="1" id="KW-0805">Transcription regulation</keyword>
<dbReference type="Gene3D" id="4.10.280.10">
    <property type="entry name" value="Helix-loop-helix DNA-binding domain"/>
    <property type="match status" value="1"/>
</dbReference>
<proteinExistence type="predicted"/>
<dbReference type="SUPFAM" id="SSF47459">
    <property type="entry name" value="HLH, helix-loop-helix DNA-binding domain"/>
    <property type="match status" value="1"/>
</dbReference>
<sequence>MDSDASLVSSRPSSPEPDDLFLPARSKGSGGGSFTGGTVSSSTPSDCPPELSAELRGAMGAAGVHPGDKLGSGGFKSSSSSTSSSTSSAAASSTKKDKKQMTEPELQQLRLKINSRERKRMHDLNIAMDGLREVMPYAHGPSVRKLSKIATLLLARNYILMLTNSLEEMKRLVSEIYGGHHGGFHPSACGGLAHSVITGLVSILLDAILRSSGGGGGGGLSSVGSIRPPHGLLKSPSAAAAAPLGGGGGGSGGSGGFQHWGGMPCPCSMCQVPPPHHHVSAMGAGSLPRLTSDAK</sequence>
<keyword evidence="7" id="KW-1185">Reference proteome</keyword>
<dbReference type="CDD" id="cd18940">
    <property type="entry name" value="bHLH_TS_OLIG2"/>
    <property type="match status" value="1"/>
</dbReference>
<dbReference type="GO" id="GO:0070888">
    <property type="term" value="F:E-box binding"/>
    <property type="evidence" value="ECO:0007669"/>
    <property type="project" value="TreeGrafter"/>
</dbReference>
<dbReference type="RefSeq" id="XP_011372151.1">
    <property type="nucleotide sequence ID" value="XM_011373849.1"/>
</dbReference>
<dbReference type="GO" id="GO:0061564">
    <property type="term" value="P:axon development"/>
    <property type="evidence" value="ECO:0007669"/>
    <property type="project" value="TreeGrafter"/>
</dbReference>
<evidence type="ECO:0000313" key="7">
    <source>
        <dbReference type="Proteomes" id="UP000515202"/>
    </source>
</evidence>
<evidence type="ECO:0000256" key="5">
    <source>
        <dbReference type="SAM" id="MobiDB-lite"/>
    </source>
</evidence>
<dbReference type="KEGG" id="pvp:105301266"/>
<name>A0A6P3R084_PTEVA</name>
<dbReference type="InterPro" id="IPR032658">
    <property type="entry name" value="Olig2_bHLH"/>
</dbReference>
<dbReference type="InterPro" id="IPR011598">
    <property type="entry name" value="bHLH_dom"/>
</dbReference>
<dbReference type="PROSITE" id="PS50888">
    <property type="entry name" value="BHLH"/>
    <property type="match status" value="1"/>
</dbReference>
<feature type="compositionally biased region" description="Low complexity" evidence="5">
    <location>
        <begin position="76"/>
        <end position="93"/>
    </location>
</feature>
<protein>
    <submittedName>
        <fullName evidence="8">Oligodendrocyte transcription factor 2</fullName>
    </submittedName>
</protein>
<dbReference type="GeneID" id="105301266"/>
<keyword evidence="2" id="KW-0238">DNA-binding</keyword>
<evidence type="ECO:0000256" key="4">
    <source>
        <dbReference type="ARBA" id="ARBA00023242"/>
    </source>
</evidence>
<evidence type="ECO:0000256" key="2">
    <source>
        <dbReference type="ARBA" id="ARBA00023125"/>
    </source>
</evidence>
<evidence type="ECO:0000313" key="8">
    <source>
        <dbReference type="RefSeq" id="XP_011372151.1"/>
    </source>
</evidence>
<evidence type="ECO:0000259" key="6">
    <source>
        <dbReference type="PROSITE" id="PS50888"/>
    </source>
</evidence>
<dbReference type="GO" id="GO:0000981">
    <property type="term" value="F:DNA-binding transcription factor activity, RNA polymerase II-specific"/>
    <property type="evidence" value="ECO:0007669"/>
    <property type="project" value="TreeGrafter"/>
</dbReference>
<dbReference type="AlphaFoldDB" id="A0A6P3R084"/>
<dbReference type="SMART" id="SM00353">
    <property type="entry name" value="HLH"/>
    <property type="match status" value="1"/>
</dbReference>
<dbReference type="GO" id="GO:0046983">
    <property type="term" value="F:protein dimerization activity"/>
    <property type="evidence" value="ECO:0007669"/>
    <property type="project" value="InterPro"/>
</dbReference>
<dbReference type="InterPro" id="IPR036638">
    <property type="entry name" value="HLH_DNA-bd_sf"/>
</dbReference>
<dbReference type="Proteomes" id="UP000515202">
    <property type="component" value="Unplaced"/>
</dbReference>
<dbReference type="GO" id="GO:0007423">
    <property type="term" value="P:sensory organ development"/>
    <property type="evidence" value="ECO:0007669"/>
    <property type="project" value="TreeGrafter"/>
</dbReference>
<evidence type="ECO:0000256" key="1">
    <source>
        <dbReference type="ARBA" id="ARBA00023015"/>
    </source>
</evidence>
<dbReference type="InterPro" id="IPR050359">
    <property type="entry name" value="bHLH_transcription_factors"/>
</dbReference>
<organism evidence="7 8">
    <name type="scientific">Pteropus vampyrus</name>
    <name type="common">Large flying fox</name>
    <dbReference type="NCBI Taxonomy" id="132908"/>
    <lineage>
        <taxon>Eukaryota</taxon>
        <taxon>Metazoa</taxon>
        <taxon>Chordata</taxon>
        <taxon>Craniata</taxon>
        <taxon>Vertebrata</taxon>
        <taxon>Euteleostomi</taxon>
        <taxon>Mammalia</taxon>
        <taxon>Eutheria</taxon>
        <taxon>Laurasiatheria</taxon>
        <taxon>Chiroptera</taxon>
        <taxon>Yinpterochiroptera</taxon>
        <taxon>Pteropodoidea</taxon>
        <taxon>Pteropodidae</taxon>
        <taxon>Pteropodinae</taxon>
        <taxon>Pteropus</taxon>
    </lineage>
</organism>
<feature type="domain" description="BHLH" evidence="6">
    <location>
        <begin position="108"/>
        <end position="162"/>
    </location>
</feature>
<feature type="region of interest" description="Disordered" evidence="5">
    <location>
        <begin position="1"/>
        <end position="106"/>
    </location>
</feature>
<dbReference type="GO" id="GO:0021778">
    <property type="term" value="P:oligodendrocyte cell fate specification"/>
    <property type="evidence" value="ECO:0007669"/>
    <property type="project" value="InterPro"/>
</dbReference>
<reference evidence="8" key="1">
    <citation type="submission" date="2025-08" db="UniProtKB">
        <authorList>
            <consortium name="RefSeq"/>
        </authorList>
    </citation>
    <scope>IDENTIFICATION</scope>
    <source>
        <tissue evidence="8">Kidney</tissue>
    </source>
</reference>
<dbReference type="PANTHER" id="PTHR19290">
    <property type="entry name" value="BASIC HELIX-LOOP-HELIX PROTEIN NEUROGENIN-RELATED"/>
    <property type="match status" value="1"/>
</dbReference>
<dbReference type="GO" id="GO:0042552">
    <property type="term" value="P:myelination"/>
    <property type="evidence" value="ECO:0007669"/>
    <property type="project" value="InterPro"/>
</dbReference>
<dbReference type="GO" id="GO:0045944">
    <property type="term" value="P:positive regulation of transcription by RNA polymerase II"/>
    <property type="evidence" value="ECO:0007669"/>
    <property type="project" value="TreeGrafter"/>
</dbReference>
<evidence type="ECO:0000256" key="3">
    <source>
        <dbReference type="ARBA" id="ARBA00023163"/>
    </source>
</evidence>
<dbReference type="Pfam" id="PF00010">
    <property type="entry name" value="HLH"/>
    <property type="match status" value="1"/>
</dbReference>
<dbReference type="OrthoDB" id="10011855at2759"/>